<gene>
    <name evidence="3" type="ORF">RB2654_15569</name>
</gene>
<dbReference type="OrthoDB" id="9804204at2"/>
<evidence type="ECO:0000259" key="2">
    <source>
        <dbReference type="PROSITE" id="PS52029"/>
    </source>
</evidence>
<comment type="caution">
    <text evidence="3">The sequence shown here is derived from an EMBL/GenBank/DDBJ whole genome shotgun (WGS) entry which is preliminary data.</text>
</comment>
<dbReference type="STRING" id="314271.RB2654_15569"/>
<comment type="pathway">
    <text evidence="1">Cell wall biogenesis; peptidoglycan biosynthesis.</text>
</comment>
<dbReference type="GO" id="GO:0016740">
    <property type="term" value="F:transferase activity"/>
    <property type="evidence" value="ECO:0007669"/>
    <property type="project" value="InterPro"/>
</dbReference>
<keyword evidence="1" id="KW-0961">Cell wall biogenesis/degradation</keyword>
<proteinExistence type="predicted"/>
<accession>A3VML3</accession>
<dbReference type="PANTHER" id="PTHR38589">
    <property type="entry name" value="BLR0621 PROTEIN"/>
    <property type="match status" value="1"/>
</dbReference>
<sequence length="162" mass="18424">MVVTRWGARFAGRHFPVAIGRGGITRDKREGDGATPAGTWRLMGGGYRADRVMRPPAPIDFRAIGPHDLWCDAPDDTRYNHAVRVPYSASHERLRRADPLYDMFIVTDWNWPEASPGKGSAIFVHCWRGPRKPTAGCLAFRPDHLRWILARWTPRSRILVKP</sequence>
<evidence type="ECO:0000313" key="3">
    <source>
        <dbReference type="EMBL" id="EAQ10515.1"/>
    </source>
</evidence>
<dbReference type="InterPro" id="IPR005490">
    <property type="entry name" value="LD_TPept_cat_dom"/>
</dbReference>
<feature type="active site" description="Proton donor/acceptor" evidence="1">
    <location>
        <position position="125"/>
    </location>
</feature>
<name>A3VML3_9RHOB</name>
<evidence type="ECO:0000313" key="4">
    <source>
        <dbReference type="Proteomes" id="UP000002931"/>
    </source>
</evidence>
<keyword evidence="4" id="KW-1185">Reference proteome</keyword>
<dbReference type="HOGENOM" id="CLU_105370_0_0_5"/>
<dbReference type="GO" id="GO:0008360">
    <property type="term" value="P:regulation of cell shape"/>
    <property type="evidence" value="ECO:0007669"/>
    <property type="project" value="UniProtKB-UniRule"/>
</dbReference>
<dbReference type="AlphaFoldDB" id="A3VML3"/>
<keyword evidence="1" id="KW-0573">Peptidoglycan synthesis</keyword>
<evidence type="ECO:0000256" key="1">
    <source>
        <dbReference type="PROSITE-ProRule" id="PRU01373"/>
    </source>
</evidence>
<dbReference type="GO" id="GO:0071555">
    <property type="term" value="P:cell wall organization"/>
    <property type="evidence" value="ECO:0007669"/>
    <property type="project" value="UniProtKB-UniRule"/>
</dbReference>
<protein>
    <recommendedName>
        <fullName evidence="2">L,D-TPase catalytic domain-containing protein</fullName>
    </recommendedName>
</protein>
<dbReference type="GO" id="GO:0009252">
    <property type="term" value="P:peptidoglycan biosynthetic process"/>
    <property type="evidence" value="ECO:0007669"/>
    <property type="project" value="UniProtKB-KW"/>
</dbReference>
<dbReference type="PANTHER" id="PTHR38589:SF1">
    <property type="entry name" value="BLR0621 PROTEIN"/>
    <property type="match status" value="1"/>
</dbReference>
<dbReference type="eggNOG" id="COG3786">
    <property type="taxonomic scope" value="Bacteria"/>
</dbReference>
<feature type="domain" description="L,D-TPase catalytic" evidence="2">
    <location>
        <begin position="1"/>
        <end position="161"/>
    </location>
</feature>
<dbReference type="RefSeq" id="WP_008333213.1">
    <property type="nucleotide sequence ID" value="NZ_CH902578.1"/>
</dbReference>
<organism evidence="3 4">
    <name type="scientific">Maritimibacter alkaliphilus HTCC2654</name>
    <dbReference type="NCBI Taxonomy" id="314271"/>
    <lineage>
        <taxon>Bacteria</taxon>
        <taxon>Pseudomonadati</taxon>
        <taxon>Pseudomonadota</taxon>
        <taxon>Alphaproteobacteria</taxon>
        <taxon>Rhodobacterales</taxon>
        <taxon>Roseobacteraceae</taxon>
        <taxon>Maritimibacter</taxon>
    </lineage>
</organism>
<dbReference type="PROSITE" id="PS52029">
    <property type="entry name" value="LD_TPASE"/>
    <property type="match status" value="1"/>
</dbReference>
<dbReference type="EMBL" id="AAMT01000034">
    <property type="protein sequence ID" value="EAQ10515.1"/>
    <property type="molecule type" value="Genomic_DNA"/>
</dbReference>
<keyword evidence="1" id="KW-0133">Cell shape</keyword>
<feature type="active site" description="Nucleophile" evidence="1">
    <location>
        <position position="137"/>
    </location>
</feature>
<reference evidence="3 4" key="1">
    <citation type="journal article" date="2010" name="J. Bacteriol.">
        <title>Genome sequences of Pelagibaca bermudensis HTCC2601T and Maritimibacter alkaliphilus HTCC2654T, the type strains of two marine Roseobacter genera.</title>
        <authorList>
            <person name="Thrash J.C."/>
            <person name="Cho J.C."/>
            <person name="Ferriera S."/>
            <person name="Johnson J."/>
            <person name="Vergin K.L."/>
            <person name="Giovannoni S.J."/>
        </authorList>
    </citation>
    <scope>NUCLEOTIDE SEQUENCE [LARGE SCALE GENOMIC DNA]</scope>
    <source>
        <strain evidence="3 4">HTCC2654</strain>
    </source>
</reference>
<dbReference type="Pfam" id="PF03734">
    <property type="entry name" value="YkuD"/>
    <property type="match status" value="1"/>
</dbReference>
<dbReference type="Proteomes" id="UP000002931">
    <property type="component" value="Unassembled WGS sequence"/>
</dbReference>